<dbReference type="RefSeq" id="WP_165762365.1">
    <property type="nucleotide sequence ID" value="NZ_JACKVM010000008.1"/>
</dbReference>
<sequence>MTLPVVGVLILAAALVVALLGVGVRTLVARRRDVSDDAELDEKILMPTIAVACGLVVTAVFLFGYDLIA</sequence>
<comment type="caution">
    <text evidence="2">The sequence shown here is derived from an EMBL/GenBank/DDBJ whole genome shotgun (WGS) entry which is preliminary data.</text>
</comment>
<protein>
    <submittedName>
        <fullName evidence="2">Uncharacterized protein</fullName>
    </submittedName>
</protein>
<feature type="transmembrane region" description="Helical" evidence="1">
    <location>
        <begin position="44"/>
        <end position="65"/>
    </location>
</feature>
<proteinExistence type="predicted"/>
<dbReference type="EMBL" id="MVHJ01000051">
    <property type="protein sequence ID" value="ORA01494.1"/>
    <property type="molecule type" value="Genomic_DNA"/>
</dbReference>
<evidence type="ECO:0000313" key="3">
    <source>
        <dbReference type="Proteomes" id="UP000192366"/>
    </source>
</evidence>
<keyword evidence="1" id="KW-0472">Membrane</keyword>
<keyword evidence="1" id="KW-1133">Transmembrane helix</keyword>
<accession>A0A1W9YN70</accession>
<evidence type="ECO:0000313" key="2">
    <source>
        <dbReference type="EMBL" id="ORA01494.1"/>
    </source>
</evidence>
<dbReference type="STRING" id="564198.BST17_28090"/>
<feature type="transmembrane region" description="Helical" evidence="1">
    <location>
        <begin position="6"/>
        <end position="24"/>
    </location>
</feature>
<reference evidence="2 3" key="1">
    <citation type="submission" date="2017-02" db="EMBL/GenBank/DDBJ databases">
        <title>The new phylogeny of genus Mycobacterium.</title>
        <authorList>
            <person name="Tortoli E."/>
            <person name="Trovato A."/>
            <person name="Cirillo D.M."/>
        </authorList>
    </citation>
    <scope>NUCLEOTIDE SEQUENCE [LARGE SCALE GENOMIC DNA]</scope>
    <source>
        <strain evidence="2 3">DSM 45578</strain>
    </source>
</reference>
<evidence type="ECO:0000256" key="1">
    <source>
        <dbReference type="SAM" id="Phobius"/>
    </source>
</evidence>
<name>A0A1W9YN70_MYCBA</name>
<keyword evidence="1" id="KW-0812">Transmembrane</keyword>
<dbReference type="AlphaFoldDB" id="A0A1W9YN70"/>
<keyword evidence="3" id="KW-1185">Reference proteome</keyword>
<dbReference type="Proteomes" id="UP000192366">
    <property type="component" value="Unassembled WGS sequence"/>
</dbReference>
<gene>
    <name evidence="2" type="ORF">BST17_28090</name>
</gene>
<organism evidence="2 3">
    <name type="scientific">Mycolicibacterium bacteremicum</name>
    <name type="common">Mycobacterium bacteremicum</name>
    <dbReference type="NCBI Taxonomy" id="564198"/>
    <lineage>
        <taxon>Bacteria</taxon>
        <taxon>Bacillati</taxon>
        <taxon>Actinomycetota</taxon>
        <taxon>Actinomycetes</taxon>
        <taxon>Mycobacteriales</taxon>
        <taxon>Mycobacteriaceae</taxon>
        <taxon>Mycolicibacterium</taxon>
    </lineage>
</organism>